<dbReference type="Gene3D" id="3.40.50.300">
    <property type="entry name" value="P-loop containing nucleotide triphosphate hydrolases"/>
    <property type="match status" value="2"/>
</dbReference>
<proteinExistence type="predicted"/>
<dbReference type="PANTHER" id="PTHR10887:SF495">
    <property type="entry name" value="HELICASE SENATAXIN ISOFORM X1-RELATED"/>
    <property type="match status" value="1"/>
</dbReference>
<dbReference type="InterPro" id="IPR047187">
    <property type="entry name" value="SF1_C_Upf1"/>
</dbReference>
<keyword evidence="4" id="KW-0378">Hydrolase</keyword>
<dbReference type="InterPro" id="IPR045055">
    <property type="entry name" value="DNA2/NAM7-like"/>
</dbReference>
<reference evidence="4" key="1">
    <citation type="journal article" date="2022" name="bioRxiv">
        <title>Genomics of Preaxostyla Flagellates Illuminates Evolutionary Transitions and the Path Towards Mitochondrial Loss.</title>
        <authorList>
            <person name="Novak L.V.F."/>
            <person name="Treitli S.C."/>
            <person name="Pyrih J."/>
            <person name="Halakuc P."/>
            <person name="Pipaliya S.V."/>
            <person name="Vacek V."/>
            <person name="Brzon O."/>
            <person name="Soukal P."/>
            <person name="Eme L."/>
            <person name="Dacks J.B."/>
            <person name="Karnkowska A."/>
            <person name="Elias M."/>
            <person name="Hampl V."/>
        </authorList>
    </citation>
    <scope>NUCLEOTIDE SEQUENCE</scope>
    <source>
        <strain evidence="4">RCP-MX</strain>
    </source>
</reference>
<feature type="domain" description="DNA2/NAM7 helicase-like C-terminal" evidence="3">
    <location>
        <begin position="607"/>
        <end position="802"/>
    </location>
</feature>
<dbReference type="InterPro" id="IPR041679">
    <property type="entry name" value="DNA2/NAM7-like_C"/>
</dbReference>
<evidence type="ECO:0000259" key="2">
    <source>
        <dbReference type="Pfam" id="PF13086"/>
    </source>
</evidence>
<accession>A0ABQ8UPS1</accession>
<evidence type="ECO:0000259" key="3">
    <source>
        <dbReference type="Pfam" id="PF13087"/>
    </source>
</evidence>
<evidence type="ECO:0000256" key="1">
    <source>
        <dbReference type="SAM" id="MobiDB-lite"/>
    </source>
</evidence>
<sequence length="985" mass="108686">MMELLEDNFQKSCRLSDEEDEPFVRDLLSLTPSYVQAWSQRPHPFQRIPLTFRDSMQYYSDLFYGPLFDEATAQVQQALQPNLRTHLEVDEKQTSFTTTATLMYWPDSKGPLIRCQFALINLDDRDRLLPSDLLLFRLGDGAEWMGFFDKQYVFCLNTPEVLRLLHLANQGNVDPRKPHLLEMTRLTNFGPMRRAANVLHHAPNIRFMHTILSGRLMPPVDSDTASPRAPLIREEALRFSLNPSQVVALMGVMSHFKTPGVALVQGPPGTGKTHTVDAIISCVMRTGKRLLVTAQTHMAVHNALLSFTKAMDPEHTGGGVAVPLDLHPYDILLYGNRDRIRKEAEQFPALRAYSAHDRLDRLRDAWSNYRTARTFYSQVLGCLRAARDDIDLTPACFEAMNKTLGTPPCIPPLTTFRDALAQLSRECPPALVPHEASACLKLIEQLAGPLGDLVPDLCACLQRWRATFPPPPPPGSTRPALPPPTPVVIFLPGWWAAVRGRLHTTDWSRVEQLAIRWARPMPKCPFWGEDSLLEHCRVLFCTLSAAGRPQVRGLGCRVAIVDEAAQVSEALTMVLYTNSLKKLILVGDPKQLPSLTISAEAKACGFGRSLMERLAHPQGGCHPVLLLNTQYRMHPDIALFPNQVFYEGRLADAASVLQRPVPVWQAHLPPISFIDVSTPEAQNGPNDKSLHNPGQVEVVMKILEALLGTVPRGSQTPSVGIIAPYAAQVERFQTWVSILKEQYPGLSLRASTVDGFQGGEEDIIFLSTVRCNPGGNIGFTNDPHRLNVALTRARQTLVLVGSLSTLTAASALRHPNEENHWGRLLASLRARQAILPLSRFPELAHLGVGFGVGPRGNNRKPRMVVPQGGRSAPPQGGSAVPQTTEEDRRPPTSPQGPTPCLRDMGRAESRGPPKTPTPPSCCCFSPQAAHFISIPSIHSPGEAASVPLGPKPPQEPPVVSHHHHQHMSAAEYGSDRSSESFCTIL</sequence>
<dbReference type="SUPFAM" id="SSF52540">
    <property type="entry name" value="P-loop containing nucleoside triphosphate hydrolases"/>
    <property type="match status" value="1"/>
</dbReference>
<evidence type="ECO:0000313" key="4">
    <source>
        <dbReference type="EMBL" id="KAJ4461170.1"/>
    </source>
</evidence>
<dbReference type="InterPro" id="IPR027417">
    <property type="entry name" value="P-loop_NTPase"/>
</dbReference>
<name>A0ABQ8UPS1_9EUKA</name>
<dbReference type="EMBL" id="JAPMOS010000009">
    <property type="protein sequence ID" value="KAJ4461170.1"/>
    <property type="molecule type" value="Genomic_DNA"/>
</dbReference>
<dbReference type="Pfam" id="PF13086">
    <property type="entry name" value="AAA_11"/>
    <property type="match status" value="2"/>
</dbReference>
<feature type="domain" description="DNA2/NAM7 helicase helicase" evidence="2">
    <location>
        <begin position="241"/>
        <end position="314"/>
    </location>
</feature>
<evidence type="ECO:0000313" key="5">
    <source>
        <dbReference type="Proteomes" id="UP001141327"/>
    </source>
</evidence>
<feature type="region of interest" description="Disordered" evidence="1">
    <location>
        <begin position="852"/>
        <end position="919"/>
    </location>
</feature>
<dbReference type="Pfam" id="PF13087">
    <property type="entry name" value="AAA_12"/>
    <property type="match status" value="1"/>
</dbReference>
<dbReference type="Proteomes" id="UP001141327">
    <property type="component" value="Unassembled WGS sequence"/>
</dbReference>
<dbReference type="InterPro" id="IPR041677">
    <property type="entry name" value="DNA2/NAM7_AAA_11"/>
</dbReference>
<dbReference type="GO" id="GO:0016787">
    <property type="term" value="F:hydrolase activity"/>
    <property type="evidence" value="ECO:0007669"/>
    <property type="project" value="UniProtKB-KW"/>
</dbReference>
<dbReference type="PANTHER" id="PTHR10887">
    <property type="entry name" value="DNA2/NAM7 HELICASE FAMILY"/>
    <property type="match status" value="1"/>
</dbReference>
<dbReference type="CDD" id="cd18808">
    <property type="entry name" value="SF1_C_Upf1"/>
    <property type="match status" value="1"/>
</dbReference>
<gene>
    <name evidence="4" type="ORF">PAPYR_2633</name>
</gene>
<feature type="domain" description="DNA2/NAM7 helicase helicase" evidence="2">
    <location>
        <begin position="530"/>
        <end position="598"/>
    </location>
</feature>
<comment type="caution">
    <text evidence="4">The sequence shown here is derived from an EMBL/GenBank/DDBJ whole genome shotgun (WGS) entry which is preliminary data.</text>
</comment>
<protein>
    <submittedName>
        <fullName evidence="4">P-loop nucleoside triphosphate hydrolase superfamily protein</fullName>
    </submittedName>
</protein>
<feature type="region of interest" description="Disordered" evidence="1">
    <location>
        <begin position="941"/>
        <end position="960"/>
    </location>
</feature>
<organism evidence="4 5">
    <name type="scientific">Paratrimastix pyriformis</name>
    <dbReference type="NCBI Taxonomy" id="342808"/>
    <lineage>
        <taxon>Eukaryota</taxon>
        <taxon>Metamonada</taxon>
        <taxon>Preaxostyla</taxon>
        <taxon>Paratrimastigidae</taxon>
        <taxon>Paratrimastix</taxon>
    </lineage>
</organism>
<keyword evidence="5" id="KW-1185">Reference proteome</keyword>